<dbReference type="Gene3D" id="1.20.5.170">
    <property type="match status" value="1"/>
</dbReference>
<feature type="compositionally biased region" description="Polar residues" evidence="2">
    <location>
        <begin position="336"/>
        <end position="358"/>
    </location>
</feature>
<name>A0A0L0G418_9EUKA</name>
<dbReference type="SUPFAM" id="SSF57959">
    <property type="entry name" value="Leucine zipper domain"/>
    <property type="match status" value="1"/>
</dbReference>
<dbReference type="EMBL" id="KQ241821">
    <property type="protein sequence ID" value="KNC83594.1"/>
    <property type="molecule type" value="Genomic_DNA"/>
</dbReference>
<feature type="compositionally biased region" description="Polar residues" evidence="2">
    <location>
        <begin position="163"/>
        <end position="209"/>
    </location>
</feature>
<dbReference type="AlphaFoldDB" id="A0A0L0G418"/>
<evidence type="ECO:0000313" key="5">
    <source>
        <dbReference type="Proteomes" id="UP000054560"/>
    </source>
</evidence>
<feature type="region of interest" description="Disordered" evidence="2">
    <location>
        <begin position="1"/>
        <end position="41"/>
    </location>
</feature>
<feature type="region of interest" description="Disordered" evidence="2">
    <location>
        <begin position="163"/>
        <end position="246"/>
    </location>
</feature>
<dbReference type="RefSeq" id="XP_014157496.1">
    <property type="nucleotide sequence ID" value="XM_014302021.1"/>
</dbReference>
<dbReference type="InterPro" id="IPR004827">
    <property type="entry name" value="bZIP"/>
</dbReference>
<evidence type="ECO:0000256" key="2">
    <source>
        <dbReference type="SAM" id="MobiDB-lite"/>
    </source>
</evidence>
<feature type="compositionally biased region" description="Low complexity" evidence="2">
    <location>
        <begin position="210"/>
        <end position="225"/>
    </location>
</feature>
<feature type="domain" description="BZIP" evidence="3">
    <location>
        <begin position="42"/>
        <end position="96"/>
    </location>
</feature>
<feature type="coiled-coil region" evidence="1">
    <location>
        <begin position="54"/>
        <end position="95"/>
    </location>
</feature>
<dbReference type="GeneID" id="25904657"/>
<accession>A0A0L0G418</accession>
<feature type="region of interest" description="Disordered" evidence="2">
    <location>
        <begin position="423"/>
        <end position="458"/>
    </location>
</feature>
<reference evidence="4 5" key="1">
    <citation type="submission" date="2011-02" db="EMBL/GenBank/DDBJ databases">
        <title>The Genome Sequence of Sphaeroforma arctica JP610.</title>
        <authorList>
            <consortium name="The Broad Institute Genome Sequencing Platform"/>
            <person name="Russ C."/>
            <person name="Cuomo C."/>
            <person name="Young S.K."/>
            <person name="Zeng Q."/>
            <person name="Gargeya S."/>
            <person name="Alvarado L."/>
            <person name="Berlin A."/>
            <person name="Chapman S.B."/>
            <person name="Chen Z."/>
            <person name="Freedman E."/>
            <person name="Gellesch M."/>
            <person name="Goldberg J."/>
            <person name="Griggs A."/>
            <person name="Gujja S."/>
            <person name="Heilman E."/>
            <person name="Heiman D."/>
            <person name="Howarth C."/>
            <person name="Mehta T."/>
            <person name="Neiman D."/>
            <person name="Pearson M."/>
            <person name="Roberts A."/>
            <person name="Saif S."/>
            <person name="Shea T."/>
            <person name="Shenoy N."/>
            <person name="Sisk P."/>
            <person name="Stolte C."/>
            <person name="Sykes S."/>
            <person name="White J."/>
            <person name="Yandava C."/>
            <person name="Burger G."/>
            <person name="Gray M.W."/>
            <person name="Holland P.W.H."/>
            <person name="King N."/>
            <person name="Lang F.B.F."/>
            <person name="Roger A.J."/>
            <person name="Ruiz-Trillo I."/>
            <person name="Haas B."/>
            <person name="Nusbaum C."/>
            <person name="Birren B."/>
        </authorList>
    </citation>
    <scope>NUCLEOTIDE SEQUENCE [LARGE SCALE GENOMIC DNA]</scope>
    <source>
        <strain evidence="4 5">JP610</strain>
    </source>
</reference>
<proteinExistence type="predicted"/>
<dbReference type="InterPro" id="IPR046347">
    <property type="entry name" value="bZIP_sf"/>
</dbReference>
<feature type="region of interest" description="Disordered" evidence="2">
    <location>
        <begin position="279"/>
        <end position="373"/>
    </location>
</feature>
<evidence type="ECO:0000259" key="3">
    <source>
        <dbReference type="PROSITE" id="PS50217"/>
    </source>
</evidence>
<dbReference type="CDD" id="cd14705">
    <property type="entry name" value="bZIP_Zip1"/>
    <property type="match status" value="1"/>
</dbReference>
<feature type="compositionally biased region" description="Low complexity" evidence="2">
    <location>
        <begin position="296"/>
        <end position="308"/>
    </location>
</feature>
<dbReference type="SMART" id="SM00338">
    <property type="entry name" value="BRLZ"/>
    <property type="match status" value="1"/>
</dbReference>
<dbReference type="GO" id="GO:0003700">
    <property type="term" value="F:DNA-binding transcription factor activity"/>
    <property type="evidence" value="ECO:0007669"/>
    <property type="project" value="InterPro"/>
</dbReference>
<gene>
    <name evidence="4" type="ORF">SARC_04153</name>
</gene>
<feature type="compositionally biased region" description="Basic and acidic residues" evidence="2">
    <location>
        <begin position="1"/>
        <end position="11"/>
    </location>
</feature>
<feature type="compositionally biased region" description="Basic and acidic residues" evidence="2">
    <location>
        <begin position="32"/>
        <end position="41"/>
    </location>
</feature>
<protein>
    <recommendedName>
        <fullName evidence="3">BZIP domain-containing protein</fullName>
    </recommendedName>
</protein>
<sequence>MDTMKRSSEDRESPEDFIFNLNQTTSAGELGEDGKPETAVDRRKRNCIASARFRQKKKQEMQMLEEIASNKTEECEKLQQTVKLLQAELQYFKQLLCAEAFQSQAAAHGLQVPGAYNQASVGQGMSMSGYPAGFGMGPKAMGANPLGFNGAVPLIKSNMQASSLMSGPMNGTKSTNGVGSSSTNPATGMGSSAQSPLNGSNKANNGISGNNQMNDSQQQLQQQMSRPAYSRTNSRKEGRHSAGPSPQLATVSLTAALGHKQSHSLSGVKHPKKELELPSSTGHLLSQYPGVTDLNSPGPSSYKSPSSGANGLVTRPSSGINGNGPNNSLQGGASAGNGNTPGTYTPQGASLSSQTSAPHSGMSGSGPQGSQMPVFLQNMYPPNMLMGMFGMQSGVMPQITPEMAQMAAYMAMVQQQQQQMQQMQQQQQQQMHQPIQKLPPSSSELAGMSDLNFSLKSE</sequence>
<feature type="compositionally biased region" description="Low complexity" evidence="2">
    <location>
        <begin position="316"/>
        <end position="328"/>
    </location>
</feature>
<dbReference type="OrthoDB" id="1939598at2759"/>
<keyword evidence="5" id="KW-1185">Reference proteome</keyword>
<organism evidence="4 5">
    <name type="scientific">Sphaeroforma arctica JP610</name>
    <dbReference type="NCBI Taxonomy" id="667725"/>
    <lineage>
        <taxon>Eukaryota</taxon>
        <taxon>Ichthyosporea</taxon>
        <taxon>Ichthyophonida</taxon>
        <taxon>Sphaeroforma</taxon>
    </lineage>
</organism>
<keyword evidence="1" id="KW-0175">Coiled coil</keyword>
<dbReference type="PROSITE" id="PS50217">
    <property type="entry name" value="BZIP"/>
    <property type="match status" value="1"/>
</dbReference>
<evidence type="ECO:0000313" key="4">
    <source>
        <dbReference type="EMBL" id="KNC83594.1"/>
    </source>
</evidence>
<dbReference type="Pfam" id="PF07716">
    <property type="entry name" value="bZIP_2"/>
    <property type="match status" value="1"/>
</dbReference>
<evidence type="ECO:0000256" key="1">
    <source>
        <dbReference type="SAM" id="Coils"/>
    </source>
</evidence>
<dbReference type="Proteomes" id="UP000054560">
    <property type="component" value="Unassembled WGS sequence"/>
</dbReference>
<feature type="compositionally biased region" description="Low complexity" evidence="2">
    <location>
        <begin position="423"/>
        <end position="433"/>
    </location>
</feature>
<dbReference type="PROSITE" id="PS00036">
    <property type="entry name" value="BZIP_BASIC"/>
    <property type="match status" value="1"/>
</dbReference>